<dbReference type="GO" id="GO:0060003">
    <property type="term" value="P:copper ion export"/>
    <property type="evidence" value="ECO:0007669"/>
    <property type="project" value="TreeGrafter"/>
</dbReference>
<feature type="transmembrane region" description="Helical" evidence="2">
    <location>
        <begin position="127"/>
        <end position="150"/>
    </location>
</feature>
<reference evidence="4 5" key="1">
    <citation type="submission" date="2019-02" db="EMBL/GenBank/DDBJ databases">
        <title>Deep-cultivation of Planctomycetes and their phenomic and genomic characterization uncovers novel biology.</title>
        <authorList>
            <person name="Wiegand S."/>
            <person name="Jogler M."/>
            <person name="Boedeker C."/>
            <person name="Pinto D."/>
            <person name="Vollmers J."/>
            <person name="Rivas-Marin E."/>
            <person name="Kohn T."/>
            <person name="Peeters S.H."/>
            <person name="Heuer A."/>
            <person name="Rast P."/>
            <person name="Oberbeckmann S."/>
            <person name="Bunk B."/>
            <person name="Jeske O."/>
            <person name="Meyerdierks A."/>
            <person name="Storesund J.E."/>
            <person name="Kallscheuer N."/>
            <person name="Luecker S."/>
            <person name="Lage O.M."/>
            <person name="Pohl T."/>
            <person name="Merkel B.J."/>
            <person name="Hornburger P."/>
            <person name="Mueller R.-W."/>
            <person name="Bruemmer F."/>
            <person name="Labrenz M."/>
            <person name="Spormann A.M."/>
            <person name="Op Den Camp H."/>
            <person name="Overmann J."/>
            <person name="Amann R."/>
            <person name="Jetten M.S.M."/>
            <person name="Mascher T."/>
            <person name="Medema M.H."/>
            <person name="Devos D.P."/>
            <person name="Kaster A.-K."/>
            <person name="Ovreas L."/>
            <person name="Rohde M."/>
            <person name="Galperin M.Y."/>
            <person name="Jogler C."/>
        </authorList>
    </citation>
    <scope>NUCLEOTIDE SEQUENCE [LARGE SCALE GENOMIC DNA]</scope>
    <source>
        <strain evidence="4 5">Poly41</strain>
    </source>
</reference>
<gene>
    <name evidence="4" type="ORF">Poly41_68040</name>
</gene>
<protein>
    <recommendedName>
        <fullName evidence="3">CzcB-like barrel-sandwich hybrid domain-containing protein</fullName>
    </recommendedName>
</protein>
<keyword evidence="2" id="KW-0812">Transmembrane</keyword>
<dbReference type="GO" id="GO:0015679">
    <property type="term" value="P:plasma membrane copper ion transport"/>
    <property type="evidence" value="ECO:0007669"/>
    <property type="project" value="TreeGrafter"/>
</dbReference>
<dbReference type="Pfam" id="PF25973">
    <property type="entry name" value="BSH_CzcB"/>
    <property type="match status" value="1"/>
</dbReference>
<evidence type="ECO:0000259" key="3">
    <source>
        <dbReference type="Pfam" id="PF25973"/>
    </source>
</evidence>
<dbReference type="SUPFAM" id="SSF111369">
    <property type="entry name" value="HlyD-like secretion proteins"/>
    <property type="match status" value="1"/>
</dbReference>
<dbReference type="AlphaFoldDB" id="A0A5C6CZP6"/>
<dbReference type="Gene3D" id="2.40.50.100">
    <property type="match status" value="1"/>
</dbReference>
<evidence type="ECO:0000313" key="5">
    <source>
        <dbReference type="Proteomes" id="UP000319143"/>
    </source>
</evidence>
<comment type="caution">
    <text evidence="4">The sequence shown here is derived from an EMBL/GenBank/DDBJ whole genome shotgun (WGS) entry which is preliminary data.</text>
</comment>
<organism evidence="4 5">
    <name type="scientific">Novipirellula artificiosorum</name>
    <dbReference type="NCBI Taxonomy" id="2528016"/>
    <lineage>
        <taxon>Bacteria</taxon>
        <taxon>Pseudomonadati</taxon>
        <taxon>Planctomycetota</taxon>
        <taxon>Planctomycetia</taxon>
        <taxon>Pirellulales</taxon>
        <taxon>Pirellulaceae</taxon>
        <taxon>Novipirellula</taxon>
    </lineage>
</organism>
<feature type="domain" description="CzcB-like barrel-sandwich hybrid" evidence="3">
    <location>
        <begin position="200"/>
        <end position="313"/>
    </location>
</feature>
<accession>A0A5C6CZP6</accession>
<keyword evidence="1" id="KW-0813">Transport</keyword>
<evidence type="ECO:0000313" key="4">
    <source>
        <dbReference type="EMBL" id="TWU28951.1"/>
    </source>
</evidence>
<proteinExistence type="predicted"/>
<dbReference type="PANTHER" id="PTHR30097:SF4">
    <property type="entry name" value="SLR6042 PROTEIN"/>
    <property type="match status" value="1"/>
</dbReference>
<dbReference type="PANTHER" id="PTHR30097">
    <property type="entry name" value="CATION EFFLUX SYSTEM PROTEIN CUSB"/>
    <property type="match status" value="1"/>
</dbReference>
<keyword evidence="2" id="KW-0472">Membrane</keyword>
<name>A0A5C6CZP6_9BACT</name>
<feature type="transmembrane region" description="Helical" evidence="2">
    <location>
        <begin position="162"/>
        <end position="180"/>
    </location>
</feature>
<dbReference type="RefSeq" id="WP_231616121.1">
    <property type="nucleotide sequence ID" value="NZ_SJPV01000026.1"/>
</dbReference>
<dbReference type="GO" id="GO:0030313">
    <property type="term" value="C:cell envelope"/>
    <property type="evidence" value="ECO:0007669"/>
    <property type="project" value="TreeGrafter"/>
</dbReference>
<keyword evidence="2" id="KW-1133">Transmembrane helix</keyword>
<dbReference type="EMBL" id="SJPV01000026">
    <property type="protein sequence ID" value="TWU28951.1"/>
    <property type="molecule type" value="Genomic_DNA"/>
</dbReference>
<dbReference type="InterPro" id="IPR058647">
    <property type="entry name" value="BSH_CzcB-like"/>
</dbReference>
<keyword evidence="5" id="KW-1185">Reference proteome</keyword>
<dbReference type="InterPro" id="IPR051909">
    <property type="entry name" value="MFP_Cation_Efflux"/>
</dbReference>
<evidence type="ECO:0000256" key="1">
    <source>
        <dbReference type="ARBA" id="ARBA00022448"/>
    </source>
</evidence>
<sequence length="448" mass="48965">MELFVAGVALIAWQFIDSLTWKQVAADFVLLASVTSLLFNLNPLLRFDGYFALADATGVDNLYNYGQSYARYFGGRYILGLNQHVPPMPAGNPPWVKVYGLSAAAYRVVTISGLIIAAAFFHGAGLVIAAAGLISFILLPLYRLGVHLVSLKQSGDLYPTRLLLRLGILFAAILPLTFVIPTDLQMTTPAIVQYDPPLVVRAPLDGFVDQVHVLDGETVTDGQPLVTLRNDDLVQSLGLLQKEIAQMELAVRSARWNGDTSLLGDSQSQLIGLREQVEAKQQELDSLVVRAPGGGRVVARQLAWQLGCYVHQGDELGAIGVEQQKRLKISLSQREASRHEGLSTNPVLVVMAGQPSWMAQISHVESRASVSIPDESLIAINGGNLPVLKTETEELLLSEPRINAFISLTAEQSQVLRCGQRAFVRIKHRHATLGSQFWNYLSGLIVFH</sequence>
<dbReference type="Proteomes" id="UP000319143">
    <property type="component" value="Unassembled WGS sequence"/>
</dbReference>
<evidence type="ECO:0000256" key="2">
    <source>
        <dbReference type="SAM" id="Phobius"/>
    </source>
</evidence>